<gene>
    <name evidence="3" type="ORF">J5474_01485</name>
</gene>
<accession>A0A940MGA9</accession>
<dbReference type="Gene3D" id="3.30.310.70">
    <property type="entry name" value="TT1751-like domain"/>
    <property type="match status" value="1"/>
</dbReference>
<evidence type="ECO:0000313" key="3">
    <source>
        <dbReference type="EMBL" id="MBP0481165.1"/>
    </source>
</evidence>
<dbReference type="PANTHER" id="PTHR38342:SF2">
    <property type="entry name" value="INNER MEMBRANE OR EXPORTED"/>
    <property type="match status" value="1"/>
</dbReference>
<reference evidence="3" key="1">
    <citation type="submission" date="2021-03" db="EMBL/GenBank/DDBJ databases">
        <title>Sagittula salina sp. nov. strain M10.9X isolated from the marine waste.</title>
        <authorList>
            <person name="Satari L."/>
            <person name="Molina-Menor E."/>
            <person name="Vidal-Verdu A."/>
            <person name="Pascual J."/>
            <person name="Pereto J."/>
            <person name="Porcar M."/>
        </authorList>
    </citation>
    <scope>NUCLEOTIDE SEQUENCE</scope>
    <source>
        <strain evidence="3">M10.9X</strain>
    </source>
</reference>
<feature type="domain" description="DUF302" evidence="2">
    <location>
        <begin position="55"/>
        <end position="115"/>
    </location>
</feature>
<dbReference type="SUPFAM" id="SSF103247">
    <property type="entry name" value="TT1751-like"/>
    <property type="match status" value="1"/>
</dbReference>
<keyword evidence="4" id="KW-1185">Reference proteome</keyword>
<sequence>MRVFLTAVLMLTWGPVMATADQNLNWVEADGTVAEAADRLEGVLEEAGVAVFARIDHAVGAKEAGMALTDAELVIFGNPTLGTPVMQENFRAGLMLPLRVLVVEDDGQTWFVMQDVGRMMEAVNVSPELDSLVPLKDALATLTEKAAAALPE</sequence>
<feature type="chain" id="PRO_5037465432" evidence="1">
    <location>
        <begin position="19"/>
        <end position="152"/>
    </location>
</feature>
<dbReference type="AlphaFoldDB" id="A0A940MGA9"/>
<dbReference type="Proteomes" id="UP000675940">
    <property type="component" value="Unassembled WGS sequence"/>
</dbReference>
<keyword evidence="1" id="KW-0732">Signal</keyword>
<proteinExistence type="predicted"/>
<evidence type="ECO:0000259" key="2">
    <source>
        <dbReference type="Pfam" id="PF03625"/>
    </source>
</evidence>
<protein>
    <submittedName>
        <fullName evidence="3">DUF302 domain-containing protein</fullName>
    </submittedName>
</protein>
<dbReference type="InterPro" id="IPR035923">
    <property type="entry name" value="TT1751-like_sf"/>
</dbReference>
<evidence type="ECO:0000313" key="4">
    <source>
        <dbReference type="Proteomes" id="UP000675940"/>
    </source>
</evidence>
<dbReference type="RefSeq" id="WP_209358624.1">
    <property type="nucleotide sequence ID" value="NZ_JAGISH010000001.1"/>
</dbReference>
<dbReference type="Pfam" id="PF03625">
    <property type="entry name" value="DUF302"/>
    <property type="match status" value="1"/>
</dbReference>
<comment type="caution">
    <text evidence="3">The sequence shown here is derived from an EMBL/GenBank/DDBJ whole genome shotgun (WGS) entry which is preliminary data.</text>
</comment>
<feature type="signal peptide" evidence="1">
    <location>
        <begin position="1"/>
        <end position="18"/>
    </location>
</feature>
<organism evidence="3 4">
    <name type="scientific">Sagittula salina</name>
    <dbReference type="NCBI Taxonomy" id="2820268"/>
    <lineage>
        <taxon>Bacteria</taxon>
        <taxon>Pseudomonadati</taxon>
        <taxon>Pseudomonadota</taxon>
        <taxon>Alphaproteobacteria</taxon>
        <taxon>Rhodobacterales</taxon>
        <taxon>Roseobacteraceae</taxon>
        <taxon>Sagittula</taxon>
    </lineage>
</organism>
<dbReference type="CDD" id="cd14797">
    <property type="entry name" value="DUF302"/>
    <property type="match status" value="1"/>
</dbReference>
<dbReference type="EMBL" id="JAGISH010000001">
    <property type="protein sequence ID" value="MBP0481165.1"/>
    <property type="molecule type" value="Genomic_DNA"/>
</dbReference>
<name>A0A940MGA9_9RHOB</name>
<evidence type="ECO:0000256" key="1">
    <source>
        <dbReference type="SAM" id="SignalP"/>
    </source>
</evidence>
<dbReference type="InterPro" id="IPR005180">
    <property type="entry name" value="DUF302"/>
</dbReference>
<dbReference type="PANTHER" id="PTHR38342">
    <property type="entry name" value="SLR5037 PROTEIN"/>
    <property type="match status" value="1"/>
</dbReference>